<dbReference type="PANTHER" id="PTHR14553">
    <property type="entry name" value="UNCHARACTERIZED PROTEIN C1ORF50"/>
    <property type="match status" value="1"/>
</dbReference>
<proteinExistence type="predicted"/>
<dbReference type="PANTHER" id="PTHR14553:SF1">
    <property type="entry name" value="SIMILAR TO CHROMOSOME 1 OPEN READING FRAME 50"/>
    <property type="match status" value="1"/>
</dbReference>
<keyword evidence="1" id="KW-1185">Reference proteome</keyword>
<organism evidence="1 2">
    <name type="scientific">Mesorhabditis belari</name>
    <dbReference type="NCBI Taxonomy" id="2138241"/>
    <lineage>
        <taxon>Eukaryota</taxon>
        <taxon>Metazoa</taxon>
        <taxon>Ecdysozoa</taxon>
        <taxon>Nematoda</taxon>
        <taxon>Chromadorea</taxon>
        <taxon>Rhabditida</taxon>
        <taxon>Rhabditina</taxon>
        <taxon>Rhabditomorpha</taxon>
        <taxon>Rhabditoidea</taxon>
        <taxon>Rhabditidae</taxon>
        <taxon>Mesorhabditinae</taxon>
        <taxon>Mesorhabditis</taxon>
    </lineage>
</organism>
<accession>A0AAF3EZJ0</accession>
<name>A0AAF3EZJ0_9BILA</name>
<evidence type="ECO:0000313" key="1">
    <source>
        <dbReference type="Proteomes" id="UP000887575"/>
    </source>
</evidence>
<dbReference type="Proteomes" id="UP000887575">
    <property type="component" value="Unassembled WGS sequence"/>
</dbReference>
<dbReference type="InterPro" id="IPR019534">
    <property type="entry name" value="DUF2452"/>
</dbReference>
<protein>
    <submittedName>
        <fullName evidence="2">Uncharacterized protein</fullName>
    </submittedName>
</protein>
<dbReference type="WBParaSite" id="MBELARI_LOCUS19669.1">
    <property type="protein sequence ID" value="MBELARI_LOCUS19669.1"/>
    <property type="gene ID" value="MBELARI_LOCUS19669"/>
</dbReference>
<sequence>MDPTDARLNVPVGHLNESVEVCLVAPRPFDERLIVSARETDRIRSDDLMALAQQVSQARDLVKNRACDRLQAIAEQMEFLHMKAKQVLDEAARDEKLHQIPCNVQKIPGKLYHLYKKQDETRYFSILSPNEWNSEEKRQEYIGSFRYELDRSWTPLEKASKRDDQFHQFRTLLEKGQLKHLALE</sequence>
<reference evidence="2" key="1">
    <citation type="submission" date="2024-02" db="UniProtKB">
        <authorList>
            <consortium name="WormBaseParasite"/>
        </authorList>
    </citation>
    <scope>IDENTIFICATION</scope>
</reference>
<dbReference type="AlphaFoldDB" id="A0AAF3EZJ0"/>
<evidence type="ECO:0000313" key="2">
    <source>
        <dbReference type="WBParaSite" id="MBELARI_LOCUS19669.1"/>
    </source>
</evidence>
<dbReference type="Pfam" id="PF10504">
    <property type="entry name" value="DUF2452"/>
    <property type="match status" value="1"/>
</dbReference>